<name>A0A379FY66_9GAMM</name>
<evidence type="ECO:0000313" key="3">
    <source>
        <dbReference type="Proteomes" id="UP000255129"/>
    </source>
</evidence>
<accession>A0A379FY66</accession>
<dbReference type="AlphaFoldDB" id="A0A379FY66"/>
<keyword evidence="1" id="KW-0812">Transmembrane</keyword>
<feature type="transmembrane region" description="Helical" evidence="1">
    <location>
        <begin position="114"/>
        <end position="136"/>
    </location>
</feature>
<keyword evidence="1" id="KW-0472">Membrane</keyword>
<dbReference type="EMBL" id="UGUA01000001">
    <property type="protein sequence ID" value="SUC33784.1"/>
    <property type="molecule type" value="Genomic_DNA"/>
</dbReference>
<protein>
    <submittedName>
        <fullName evidence="2">Uncharacterized protein</fullName>
    </submittedName>
</protein>
<sequence>MRLYRPVRPHPPARYFDLALPCVNSVCSEFDVMYGLIMNGFLGQSIALIFTGAGLMLFCVIPSVLLTLRQILNADSHALSASVSEPAVVLYSAGVTNLKLFFVYAVVCPVYPELSGLVLVVVSGMAIITNAIHSVWKCRLIIRLIESGLIQQSAPHHRRYAKKLTRQHDNLRCLAALFWRMKNK</sequence>
<evidence type="ECO:0000313" key="2">
    <source>
        <dbReference type="EMBL" id="SUC33784.1"/>
    </source>
</evidence>
<feature type="transmembrane region" description="Helical" evidence="1">
    <location>
        <begin position="88"/>
        <end position="107"/>
    </location>
</feature>
<gene>
    <name evidence="2" type="ORF">NCTC12026_00105</name>
</gene>
<organism evidence="2 3">
    <name type="scientific">Providencia rustigianii</name>
    <dbReference type="NCBI Taxonomy" id="158850"/>
    <lineage>
        <taxon>Bacteria</taxon>
        <taxon>Pseudomonadati</taxon>
        <taxon>Pseudomonadota</taxon>
        <taxon>Gammaproteobacteria</taxon>
        <taxon>Enterobacterales</taxon>
        <taxon>Morganellaceae</taxon>
        <taxon>Providencia</taxon>
    </lineage>
</organism>
<proteinExistence type="predicted"/>
<dbReference type="Proteomes" id="UP000255129">
    <property type="component" value="Unassembled WGS sequence"/>
</dbReference>
<reference evidence="2 3" key="1">
    <citation type="submission" date="2018-06" db="EMBL/GenBank/DDBJ databases">
        <authorList>
            <consortium name="Pathogen Informatics"/>
            <person name="Doyle S."/>
        </authorList>
    </citation>
    <scope>NUCLEOTIDE SEQUENCE [LARGE SCALE GENOMIC DNA]</scope>
    <source>
        <strain evidence="2 3">NCTC12026</strain>
    </source>
</reference>
<evidence type="ECO:0000256" key="1">
    <source>
        <dbReference type="SAM" id="Phobius"/>
    </source>
</evidence>
<feature type="transmembrane region" description="Helical" evidence="1">
    <location>
        <begin position="46"/>
        <end position="68"/>
    </location>
</feature>
<keyword evidence="1" id="KW-1133">Transmembrane helix</keyword>